<dbReference type="Pfam" id="PF00069">
    <property type="entry name" value="Pkinase"/>
    <property type="match status" value="1"/>
</dbReference>
<dbReference type="EMBL" id="JARBJD010000158">
    <property type="protein sequence ID" value="KAK2949350.1"/>
    <property type="molecule type" value="Genomic_DNA"/>
</dbReference>
<dbReference type="GO" id="GO:0004674">
    <property type="term" value="F:protein serine/threonine kinase activity"/>
    <property type="evidence" value="ECO:0007669"/>
    <property type="project" value="UniProtKB-EC"/>
</dbReference>
<dbReference type="Proteomes" id="UP001281761">
    <property type="component" value="Unassembled WGS sequence"/>
</dbReference>
<evidence type="ECO:0000256" key="6">
    <source>
        <dbReference type="ARBA" id="ARBA00022840"/>
    </source>
</evidence>
<dbReference type="PANTHER" id="PTHR43671:SF98">
    <property type="entry name" value="SERINE_THREONINE-PROTEIN KINASE NEK11"/>
    <property type="match status" value="1"/>
</dbReference>
<evidence type="ECO:0000259" key="10">
    <source>
        <dbReference type="PROSITE" id="PS50011"/>
    </source>
</evidence>
<keyword evidence="6" id="KW-0067">ATP-binding</keyword>
<dbReference type="InterPro" id="IPR000719">
    <property type="entry name" value="Prot_kinase_dom"/>
</dbReference>
<dbReference type="PROSITE" id="PS50011">
    <property type="entry name" value="PROTEIN_KINASE_DOM"/>
    <property type="match status" value="1"/>
</dbReference>
<keyword evidence="12" id="KW-1185">Reference proteome</keyword>
<dbReference type="CDD" id="cd14014">
    <property type="entry name" value="STKc_PknB_like"/>
    <property type="match status" value="1"/>
</dbReference>
<keyword evidence="2" id="KW-0723">Serine/threonine-protein kinase</keyword>
<dbReference type="InterPro" id="IPR050660">
    <property type="entry name" value="NEK_Ser/Thr_kinase"/>
</dbReference>
<name>A0ABQ9XDQ2_9EUKA</name>
<dbReference type="SMART" id="SM00220">
    <property type="entry name" value="S_TKc"/>
    <property type="match status" value="1"/>
</dbReference>
<feature type="region of interest" description="Disordered" evidence="9">
    <location>
        <begin position="1213"/>
        <end position="1234"/>
    </location>
</feature>
<proteinExistence type="predicted"/>
<dbReference type="Gene3D" id="1.10.510.10">
    <property type="entry name" value="Transferase(Phosphotransferase) domain 1"/>
    <property type="match status" value="1"/>
</dbReference>
<feature type="domain" description="Protein kinase" evidence="10">
    <location>
        <begin position="13"/>
        <end position="271"/>
    </location>
</feature>
<comment type="caution">
    <text evidence="11">The sequence shown here is derived from an EMBL/GenBank/DDBJ whole genome shotgun (WGS) entry which is preliminary data.</text>
</comment>
<accession>A0ABQ9XDQ2</accession>
<dbReference type="SUPFAM" id="SSF56112">
    <property type="entry name" value="Protein kinase-like (PK-like)"/>
    <property type="match status" value="1"/>
</dbReference>
<keyword evidence="5 11" id="KW-0418">Kinase</keyword>
<evidence type="ECO:0000313" key="11">
    <source>
        <dbReference type="EMBL" id="KAK2949350.1"/>
    </source>
</evidence>
<evidence type="ECO:0000256" key="7">
    <source>
        <dbReference type="ARBA" id="ARBA00047899"/>
    </source>
</evidence>
<reference evidence="11 12" key="1">
    <citation type="journal article" date="2022" name="bioRxiv">
        <title>Genomics of Preaxostyla Flagellates Illuminates Evolutionary Transitions and the Path Towards Mitochondrial Loss.</title>
        <authorList>
            <person name="Novak L.V.F."/>
            <person name="Treitli S.C."/>
            <person name="Pyrih J."/>
            <person name="Halakuc P."/>
            <person name="Pipaliya S.V."/>
            <person name="Vacek V."/>
            <person name="Brzon O."/>
            <person name="Soukal P."/>
            <person name="Eme L."/>
            <person name="Dacks J.B."/>
            <person name="Karnkowska A."/>
            <person name="Elias M."/>
            <person name="Hampl V."/>
        </authorList>
    </citation>
    <scope>NUCLEOTIDE SEQUENCE [LARGE SCALE GENOMIC DNA]</scope>
    <source>
        <strain evidence="11">NAU3</strain>
        <tissue evidence="11">Gut</tissue>
    </source>
</reference>
<dbReference type="PANTHER" id="PTHR43671">
    <property type="entry name" value="SERINE/THREONINE-PROTEIN KINASE NEK"/>
    <property type="match status" value="1"/>
</dbReference>
<keyword evidence="4" id="KW-0547">Nucleotide-binding</keyword>
<evidence type="ECO:0000256" key="1">
    <source>
        <dbReference type="ARBA" id="ARBA00012513"/>
    </source>
</evidence>
<evidence type="ECO:0000313" key="12">
    <source>
        <dbReference type="Proteomes" id="UP001281761"/>
    </source>
</evidence>
<sequence length="2035" mass="232524">MITDVDRLIPSGYTPVRPINEGRFDLILEIKETSTGKSYALKLIPRLTEADRKRGEREVSLLERFRHARIVGLHESMAMKTYHSIVMELGRWNLKDLMTDFESRKELIPLEVAVQILIDIAEGLCVMHTHTTHPMAHGDLKPENVLLTDDNRAMLCDFGAAEASGMNTSQSVQDVEPSEYSLLERLNDKTHRGTPESDIWSLGVIVHRMVTGRPLFVGESLSKMIQTISKFKTSKIPTSLAPAVRTVLVRLLDPNAESRPTSTELFKERLLERMLGPETPLSKMQNNQLQDLKKELARLKEENKTLQAANAEYRKLVESLNSKQVDTIPPNNMNPPSGRFEDGGDDDQMDEGTLHTPETPSNLKEEIDKLSQSIPNLQELQSEDQETQMWVVEQEKLHLDDLSTRIGTESLQTLDRSAHTLTPTTLTQFAKLGKTNDWRTAFTVPIDEGEWELKIRYTERSVLGFLRHPLPENATQTLCGGYLGGIGGHSILWDGRMWTGGKEFKPNGTNKRCDRVGQTAAIRVNMRTREARLFVDDEEQPGIFPDIPSLLCLAITTRYQNQSIEVLWLKRLRENDELERAALEERRPLKSELEESNNQLADVQILDETASLQTLDQTAPTLTPTTLTQFIKLEKRWTTAFTTPIDEGEWELKINKNHDNFRFLSLGFLRHPLPEDATQHSCGWHDKGMSGGFDLDDGSMWKSGDDFKPEGTNKIWERVSQTAAIRVNVTTREARLFVDDEEQPGIFTDIPSPLCLGISTDSYLENQSLEVLWLKRLRGNDELVRDALEERRTLKSENEDLKLQMTDLPIWVGTESLQTLDRTAHSLTPTTLTQILKFTNNECRTAFTLPIEEGEWELKIRDREHIPWDVMLGFLKHPLPDDATQTHCGLHDSGIGGDFFLGDGSMWKEGDEFKPEGTNESGGWSTKTAAIRVNMWTREARLFVDDEEQPGIFTDIPSPLCLGITTGFIVDNQSVEVMWLKRLRGNEELERAALDERRSLKSDVYEETLQLAHLPIWVGTDSLQTFDRTVHALTPTTLTQIKEVEDDWRTAFTGPINDGEWELKIRYTEQSGKKLRVFYPLLILSVLSFIRHPHPEDATQNLCGGWPYGFGGDFILWDGGMWRSAKEFKPVGTNKSCEEIGQTSAIRVNMRNREARLFVDDEEQPGIFPDIPSPLCLGISTGFTVANQSVEVLWLKRLRGNDELELSLKTRNEEKKKAEADKEKMEEEKRKREAENQQLRLVLDEKKRQLADLPIWVGTESLQTLDGAVHSLTPTTLTQIKQLADGWRTAFTHPIIEGEWELEIKASETSFLAVDLVFLRHPLPEDATQFAYGWNENEIGGRFNLWKGRMWKEGKEFKPEGTNKPCDRIGQTSAIRVNMRNREARLFVDDEEQPGIFTDIPSPLCLGIATGSTLDEKSVEVLWLKRLRGNEELERSVLMESRTLKSGFDILKLQLADLPIWVGTESLQTLDRTAHSLTPNTLTQIIKLKKGWRTAFTVPIVEGEWELKIRAIENSFFSVGMFIPILIFLALGFLRHPLPKEATHFQCGQWNDRNGGEFNLLDGRMLKTNREVNPEGTNKKWERVGQTAAIRVNMRTKEARLVVDNSEQPGIFNDIPSPLCLGITTGFDVASQSVEVLWLKRLRGNDELGLSHKTRNEEKTRAEADRAKMEKEKKKAEAERAKMEEEKKKAEADRVKMEEEKKKAEAEREKMEEEKKKAEAERAKMEEEKKKAEAERAKMEEEKKKAEAERAKMEEEKKKAEAERAKMEEEKKKAEADRVKMEEEKKKAEAERAKMEEEKKKAEADRMKMEEEKKKAEADRMKMEEEKKNIEADRCRVRKENIQLLQQTETLKRQLANLPIWVGTESLQTLDRTVHALTPTTLTQVIKLDSGGWRTAFTLPIVDGEWEFKIGGKQNTFWNVSIGYVKHPLPENATQNTCGYHRNGIGGDFILVDGRMWRSNEEVKPAGTNRTIDCIGHTAAIRVNMRTREARLFVDDEEQPGIFTNIPSSLCLGISTRFLYAHQYLDIIWLKRLRS</sequence>
<keyword evidence="3 11" id="KW-0808">Transferase</keyword>
<organism evidence="11 12">
    <name type="scientific">Blattamonas nauphoetae</name>
    <dbReference type="NCBI Taxonomy" id="2049346"/>
    <lineage>
        <taxon>Eukaryota</taxon>
        <taxon>Metamonada</taxon>
        <taxon>Preaxostyla</taxon>
        <taxon>Oxymonadida</taxon>
        <taxon>Blattamonas</taxon>
    </lineage>
</organism>
<evidence type="ECO:0000256" key="4">
    <source>
        <dbReference type="ARBA" id="ARBA00022741"/>
    </source>
</evidence>
<feature type="region of interest" description="Disordered" evidence="9">
    <location>
        <begin position="321"/>
        <end position="362"/>
    </location>
</feature>
<gene>
    <name evidence="11" type="ORF">BLNAU_15730</name>
</gene>
<evidence type="ECO:0000256" key="9">
    <source>
        <dbReference type="SAM" id="MobiDB-lite"/>
    </source>
</evidence>
<feature type="compositionally biased region" description="Polar residues" evidence="9">
    <location>
        <begin position="321"/>
        <end position="335"/>
    </location>
</feature>
<comment type="catalytic activity">
    <reaction evidence="8">
        <text>L-seryl-[protein] + ATP = O-phospho-L-seryl-[protein] + ADP + H(+)</text>
        <dbReference type="Rhea" id="RHEA:17989"/>
        <dbReference type="Rhea" id="RHEA-COMP:9863"/>
        <dbReference type="Rhea" id="RHEA-COMP:11604"/>
        <dbReference type="ChEBI" id="CHEBI:15378"/>
        <dbReference type="ChEBI" id="CHEBI:29999"/>
        <dbReference type="ChEBI" id="CHEBI:30616"/>
        <dbReference type="ChEBI" id="CHEBI:83421"/>
        <dbReference type="ChEBI" id="CHEBI:456216"/>
        <dbReference type="EC" id="2.7.11.1"/>
    </reaction>
</comment>
<dbReference type="EC" id="2.7.11.1" evidence="1"/>
<dbReference type="PROSITE" id="PS00108">
    <property type="entry name" value="PROTEIN_KINASE_ST"/>
    <property type="match status" value="1"/>
</dbReference>
<comment type="catalytic activity">
    <reaction evidence="7">
        <text>L-threonyl-[protein] + ATP = O-phospho-L-threonyl-[protein] + ADP + H(+)</text>
        <dbReference type="Rhea" id="RHEA:46608"/>
        <dbReference type="Rhea" id="RHEA-COMP:11060"/>
        <dbReference type="Rhea" id="RHEA-COMP:11605"/>
        <dbReference type="ChEBI" id="CHEBI:15378"/>
        <dbReference type="ChEBI" id="CHEBI:30013"/>
        <dbReference type="ChEBI" id="CHEBI:30616"/>
        <dbReference type="ChEBI" id="CHEBI:61977"/>
        <dbReference type="ChEBI" id="CHEBI:456216"/>
        <dbReference type="EC" id="2.7.11.1"/>
    </reaction>
</comment>
<dbReference type="InterPro" id="IPR011009">
    <property type="entry name" value="Kinase-like_dom_sf"/>
</dbReference>
<dbReference type="InterPro" id="IPR008271">
    <property type="entry name" value="Ser/Thr_kinase_AS"/>
</dbReference>
<evidence type="ECO:0000256" key="5">
    <source>
        <dbReference type="ARBA" id="ARBA00022777"/>
    </source>
</evidence>
<evidence type="ECO:0000256" key="2">
    <source>
        <dbReference type="ARBA" id="ARBA00022527"/>
    </source>
</evidence>
<protein>
    <recommendedName>
        <fullName evidence="1">non-specific serine/threonine protein kinase</fullName>
        <ecNumber evidence="1">2.7.11.1</ecNumber>
    </recommendedName>
</protein>
<evidence type="ECO:0000256" key="8">
    <source>
        <dbReference type="ARBA" id="ARBA00048679"/>
    </source>
</evidence>
<evidence type="ECO:0000256" key="3">
    <source>
        <dbReference type="ARBA" id="ARBA00022679"/>
    </source>
</evidence>
<dbReference type="Gene3D" id="3.30.200.20">
    <property type="entry name" value="Phosphorylase Kinase, domain 1"/>
    <property type="match status" value="1"/>
</dbReference>
<feature type="region of interest" description="Disordered" evidence="9">
    <location>
        <begin position="1650"/>
        <end position="1807"/>
    </location>
</feature>